<evidence type="ECO:0000313" key="5">
    <source>
        <dbReference type="Proteomes" id="UP000646579"/>
    </source>
</evidence>
<dbReference type="EMBL" id="BMZE01000002">
    <property type="protein sequence ID" value="GHA22157.1"/>
    <property type="molecule type" value="Genomic_DNA"/>
</dbReference>
<protein>
    <submittedName>
        <fullName evidence="4">General stress protein A</fullName>
    </submittedName>
</protein>
<sequence length="295" mass="34703">MKPVQAIHVALAFDDNFWAPAFAVMRSVCLNTTRRRDLVFHLCHEGLAEKRYAALDKIAEEFGATLVHHRLAESDRFRAMRERLPVARRLHPVIYARLLLDRLLPEGTPRVIYLDCDTMMMGPIERLWQMDLDGKALAAVEDPWRLFNMNGRDLREKRDIFDPALPYFNSGMLVIDLEKFARANIAGHLAEFERKGYLNRLYYDQDMLNLIFRGNWKRLDWRYNVVDPRMAHQAMDPFLLHFTGEVRPWSLTAGMLQSVAFGRLYRHVMTNAVFYAFWRERLLRGFKRLNPFAGK</sequence>
<dbReference type="Proteomes" id="UP000646579">
    <property type="component" value="Unassembled WGS sequence"/>
</dbReference>
<dbReference type="PANTHER" id="PTHR13778:SF47">
    <property type="entry name" value="LIPOPOLYSACCHARIDE 1,3-GALACTOSYLTRANSFERASE"/>
    <property type="match status" value="1"/>
</dbReference>
<evidence type="ECO:0000256" key="3">
    <source>
        <dbReference type="ARBA" id="ARBA00022723"/>
    </source>
</evidence>
<dbReference type="AlphaFoldDB" id="A0A918VTL9"/>
<keyword evidence="3" id="KW-0479">Metal-binding</keyword>
<dbReference type="SUPFAM" id="SSF53448">
    <property type="entry name" value="Nucleotide-diphospho-sugar transferases"/>
    <property type="match status" value="1"/>
</dbReference>
<proteinExistence type="predicted"/>
<name>A0A918VTL9_9HYPH</name>
<dbReference type="PANTHER" id="PTHR13778">
    <property type="entry name" value="GLYCOSYLTRANSFERASE 8 DOMAIN-CONTAINING PROTEIN"/>
    <property type="match status" value="1"/>
</dbReference>
<evidence type="ECO:0000313" key="4">
    <source>
        <dbReference type="EMBL" id="GHA22157.1"/>
    </source>
</evidence>
<evidence type="ECO:0000256" key="1">
    <source>
        <dbReference type="ARBA" id="ARBA00022676"/>
    </source>
</evidence>
<accession>A0A918VTL9</accession>
<dbReference type="CDD" id="cd04194">
    <property type="entry name" value="GT8_A4GalT_like"/>
    <property type="match status" value="1"/>
</dbReference>
<dbReference type="Pfam" id="PF01501">
    <property type="entry name" value="Glyco_transf_8"/>
    <property type="match status" value="1"/>
</dbReference>
<organism evidence="4 5">
    <name type="scientific">Devosia pacifica</name>
    <dbReference type="NCBI Taxonomy" id="1335967"/>
    <lineage>
        <taxon>Bacteria</taxon>
        <taxon>Pseudomonadati</taxon>
        <taxon>Pseudomonadota</taxon>
        <taxon>Alphaproteobacteria</taxon>
        <taxon>Hyphomicrobiales</taxon>
        <taxon>Devosiaceae</taxon>
        <taxon>Devosia</taxon>
    </lineage>
</organism>
<dbReference type="Gene3D" id="3.90.550.10">
    <property type="entry name" value="Spore Coat Polysaccharide Biosynthesis Protein SpsA, Chain A"/>
    <property type="match status" value="1"/>
</dbReference>
<dbReference type="RefSeq" id="WP_189425232.1">
    <property type="nucleotide sequence ID" value="NZ_BMZE01000002.1"/>
</dbReference>
<dbReference type="InterPro" id="IPR002495">
    <property type="entry name" value="Glyco_trans_8"/>
</dbReference>
<dbReference type="GO" id="GO:0046872">
    <property type="term" value="F:metal ion binding"/>
    <property type="evidence" value="ECO:0007669"/>
    <property type="project" value="UniProtKB-KW"/>
</dbReference>
<keyword evidence="5" id="KW-1185">Reference proteome</keyword>
<comment type="caution">
    <text evidence="4">The sequence shown here is derived from an EMBL/GenBank/DDBJ whole genome shotgun (WGS) entry which is preliminary data.</text>
</comment>
<keyword evidence="1" id="KW-0328">Glycosyltransferase</keyword>
<gene>
    <name evidence="4" type="primary">gspA</name>
    <name evidence="4" type="ORF">GCM10007989_16920</name>
</gene>
<dbReference type="InterPro" id="IPR029044">
    <property type="entry name" value="Nucleotide-diphossugar_trans"/>
</dbReference>
<evidence type="ECO:0000256" key="2">
    <source>
        <dbReference type="ARBA" id="ARBA00022679"/>
    </source>
</evidence>
<reference evidence="4" key="2">
    <citation type="submission" date="2020-09" db="EMBL/GenBank/DDBJ databases">
        <authorList>
            <person name="Sun Q."/>
            <person name="Kim S."/>
        </authorList>
    </citation>
    <scope>NUCLEOTIDE SEQUENCE</scope>
    <source>
        <strain evidence="4">KCTC 32437</strain>
    </source>
</reference>
<dbReference type="InterPro" id="IPR050748">
    <property type="entry name" value="Glycosyltrans_8_dom-fam"/>
</dbReference>
<keyword evidence="2" id="KW-0808">Transferase</keyword>
<reference evidence="4" key="1">
    <citation type="journal article" date="2014" name="Int. J. Syst. Evol. Microbiol.">
        <title>Complete genome sequence of Corynebacterium casei LMG S-19264T (=DSM 44701T), isolated from a smear-ripened cheese.</title>
        <authorList>
            <consortium name="US DOE Joint Genome Institute (JGI-PGF)"/>
            <person name="Walter F."/>
            <person name="Albersmeier A."/>
            <person name="Kalinowski J."/>
            <person name="Ruckert C."/>
        </authorList>
    </citation>
    <scope>NUCLEOTIDE SEQUENCE</scope>
    <source>
        <strain evidence="4">KCTC 32437</strain>
    </source>
</reference>
<dbReference type="GO" id="GO:0016757">
    <property type="term" value="F:glycosyltransferase activity"/>
    <property type="evidence" value="ECO:0007669"/>
    <property type="project" value="UniProtKB-KW"/>
</dbReference>